<evidence type="ECO:0000256" key="6">
    <source>
        <dbReference type="SAM" id="MobiDB-lite"/>
    </source>
</evidence>
<keyword evidence="3 5" id="KW-0697">Rotamase</keyword>
<reference evidence="8" key="2">
    <citation type="journal article" date="2021" name="J Anim Sci Technol">
        <title>Complete genome sequence of Paenibacillus konkukensis sp. nov. SK3146 as a potential probiotic strain.</title>
        <authorList>
            <person name="Jung H.I."/>
            <person name="Park S."/>
            <person name="Niu K.M."/>
            <person name="Lee S.W."/>
            <person name="Kothari D."/>
            <person name="Yi K.J."/>
            <person name="Kim S.K."/>
        </authorList>
    </citation>
    <scope>NUCLEOTIDE SEQUENCE</scope>
    <source>
        <strain evidence="8">SK3146</strain>
    </source>
</reference>
<dbReference type="PROSITE" id="PS50072">
    <property type="entry name" value="CSA_PPIASE_2"/>
    <property type="match status" value="1"/>
</dbReference>
<dbReference type="PANTHER" id="PTHR45625:SF4">
    <property type="entry name" value="PEPTIDYLPROLYL ISOMERASE DOMAIN AND WD REPEAT-CONTAINING PROTEIN 1"/>
    <property type="match status" value="1"/>
</dbReference>
<protein>
    <recommendedName>
        <fullName evidence="5">Peptidyl-prolyl cis-trans isomerase</fullName>
        <shortName evidence="5">PPIase</shortName>
        <ecNumber evidence="5">5.2.1.8</ecNumber>
    </recommendedName>
</protein>
<comment type="catalytic activity">
    <reaction evidence="1 5">
        <text>[protein]-peptidylproline (omega=180) = [protein]-peptidylproline (omega=0)</text>
        <dbReference type="Rhea" id="RHEA:16237"/>
        <dbReference type="Rhea" id="RHEA-COMP:10747"/>
        <dbReference type="Rhea" id="RHEA-COMP:10748"/>
        <dbReference type="ChEBI" id="CHEBI:83833"/>
        <dbReference type="ChEBI" id="CHEBI:83834"/>
        <dbReference type="EC" id="5.2.1.8"/>
    </reaction>
</comment>
<proteinExistence type="inferred from homology"/>
<feature type="region of interest" description="Disordered" evidence="6">
    <location>
        <begin position="32"/>
        <end position="60"/>
    </location>
</feature>
<evidence type="ECO:0000256" key="3">
    <source>
        <dbReference type="ARBA" id="ARBA00023110"/>
    </source>
</evidence>
<reference evidence="8" key="1">
    <citation type="submission" date="2018-02" db="EMBL/GenBank/DDBJ databases">
        <authorList>
            <person name="Kim S.-K."/>
            <person name="Jung H.-I."/>
            <person name="Lee S.-W."/>
        </authorList>
    </citation>
    <scope>NUCLEOTIDE SEQUENCE</scope>
    <source>
        <strain evidence="8">SK3146</strain>
    </source>
</reference>
<name>A0ABY4RZE1_9BACL</name>
<evidence type="ECO:0000256" key="2">
    <source>
        <dbReference type="ARBA" id="ARBA00002388"/>
    </source>
</evidence>
<accession>A0ABY4RZE1</accession>
<dbReference type="SUPFAM" id="SSF50891">
    <property type="entry name" value="Cyclophilin-like"/>
    <property type="match status" value="1"/>
</dbReference>
<comment type="similarity">
    <text evidence="5">Belongs to the cyclophilin-type PPIase family.</text>
</comment>
<keyword evidence="9" id="KW-1185">Reference proteome</keyword>
<dbReference type="Proteomes" id="UP001057134">
    <property type="component" value="Chromosome"/>
</dbReference>
<evidence type="ECO:0000313" key="8">
    <source>
        <dbReference type="EMBL" id="UQZ86848.1"/>
    </source>
</evidence>
<dbReference type="Pfam" id="PF00160">
    <property type="entry name" value="Pro_isomerase"/>
    <property type="match status" value="1"/>
</dbReference>
<feature type="domain" description="PPIase cyclophilin-type" evidence="7">
    <location>
        <begin position="88"/>
        <end position="240"/>
    </location>
</feature>
<sequence>MGQGFLMALLIVAGLIHYASVDGGAVEQGEGYGIESPAGAGNSSSQSNGSAGEDGTEAVEEAPAVSKIYAQPPEMTIDETKTYEATVHTNKGDFTIELFPHEAPVTVNNFVFLSREGYYNDVTFHRIVQSFMIQTGDPTGTGAGGPGYKFKDELNSPFRYEPGVVAMANSGPDTNGSQFFICTGPDSDYLNQMPNYTIFGRVTDGMDTVRAIAATPVGKQKQTGEESAPVEAVTIRSVDIVEKDAS</sequence>
<feature type="compositionally biased region" description="Low complexity" evidence="6">
    <location>
        <begin position="36"/>
        <end position="51"/>
    </location>
</feature>
<dbReference type="EC" id="5.2.1.8" evidence="5"/>
<dbReference type="CDD" id="cd00317">
    <property type="entry name" value="cyclophilin"/>
    <property type="match status" value="1"/>
</dbReference>
<dbReference type="InterPro" id="IPR002130">
    <property type="entry name" value="Cyclophilin-type_PPIase_dom"/>
</dbReference>
<keyword evidence="4 5" id="KW-0413">Isomerase</keyword>
<evidence type="ECO:0000313" key="9">
    <source>
        <dbReference type="Proteomes" id="UP001057134"/>
    </source>
</evidence>
<dbReference type="Gene3D" id="2.40.100.10">
    <property type="entry name" value="Cyclophilin-like"/>
    <property type="match status" value="1"/>
</dbReference>
<dbReference type="InterPro" id="IPR020892">
    <property type="entry name" value="Cyclophilin-type_PPIase_CS"/>
</dbReference>
<comment type="function">
    <text evidence="2 5">PPIases accelerate the folding of proteins. It catalyzes the cis-trans isomerization of proline imidic peptide bonds in oligopeptides.</text>
</comment>
<dbReference type="InterPro" id="IPR029000">
    <property type="entry name" value="Cyclophilin-like_dom_sf"/>
</dbReference>
<evidence type="ECO:0000256" key="1">
    <source>
        <dbReference type="ARBA" id="ARBA00000971"/>
    </source>
</evidence>
<dbReference type="EMBL" id="CP027059">
    <property type="protein sequence ID" value="UQZ86848.1"/>
    <property type="molecule type" value="Genomic_DNA"/>
</dbReference>
<evidence type="ECO:0000259" key="7">
    <source>
        <dbReference type="PROSITE" id="PS50072"/>
    </source>
</evidence>
<dbReference type="PANTHER" id="PTHR45625">
    <property type="entry name" value="PEPTIDYL-PROLYL CIS-TRANS ISOMERASE-RELATED"/>
    <property type="match status" value="1"/>
</dbReference>
<evidence type="ECO:0000256" key="4">
    <source>
        <dbReference type="ARBA" id="ARBA00023235"/>
    </source>
</evidence>
<dbReference type="PROSITE" id="PS00170">
    <property type="entry name" value="CSA_PPIASE_1"/>
    <property type="match status" value="1"/>
</dbReference>
<gene>
    <name evidence="8" type="primary">ppiB_3</name>
    <name evidence="8" type="ORF">SK3146_06141</name>
</gene>
<dbReference type="InterPro" id="IPR044666">
    <property type="entry name" value="Cyclophilin_A-like"/>
</dbReference>
<dbReference type="PRINTS" id="PR00153">
    <property type="entry name" value="CSAPPISMRASE"/>
</dbReference>
<organism evidence="8 9">
    <name type="scientific">Paenibacillus konkukensis</name>
    <dbReference type="NCBI Taxonomy" id="2020716"/>
    <lineage>
        <taxon>Bacteria</taxon>
        <taxon>Bacillati</taxon>
        <taxon>Bacillota</taxon>
        <taxon>Bacilli</taxon>
        <taxon>Bacillales</taxon>
        <taxon>Paenibacillaceae</taxon>
        <taxon>Paenibacillus</taxon>
    </lineage>
</organism>
<dbReference type="GO" id="GO:0003755">
    <property type="term" value="F:peptidyl-prolyl cis-trans isomerase activity"/>
    <property type="evidence" value="ECO:0007669"/>
    <property type="project" value="UniProtKB-EC"/>
</dbReference>
<evidence type="ECO:0000256" key="5">
    <source>
        <dbReference type="RuleBase" id="RU363019"/>
    </source>
</evidence>